<evidence type="ECO:0000256" key="2">
    <source>
        <dbReference type="ARBA" id="ARBA00022448"/>
    </source>
</evidence>
<keyword evidence="2 7" id="KW-0813">Transport</keyword>
<sequence>MAVTAETQVGPAAVSPVAARRRSRRSAPAGAGRRSRPLTAYLFLAPYLVLFLGFIIAPAVYGIWISLHDYDFVLPYKPWVGLDNYVSLFTPGSRDFGDFWQSMGATGIFTGLSVPCLVVLPLGIAVLLNRKFPGRTFFRAVFFLPYVLGVAVIGLLFRYILDPNVGVVNYFLGRSIPWTTDLPWVWVSLVGMTVWWTLGFNATIYLAGLTDIPRELYEAAEMDGASRGQQFWNVTLPGLRPVLVFVITTTILASANMFGQQLLLTKGAPGTSTRTIIGYIATEGLSSFRMGAAAAMSYILAIFLLIISLVVFRVFRERQDAS</sequence>
<evidence type="ECO:0000256" key="7">
    <source>
        <dbReference type="RuleBase" id="RU363032"/>
    </source>
</evidence>
<organism evidence="10 11">
    <name type="scientific">Microlunatus spumicola</name>
    <dbReference type="NCBI Taxonomy" id="81499"/>
    <lineage>
        <taxon>Bacteria</taxon>
        <taxon>Bacillati</taxon>
        <taxon>Actinomycetota</taxon>
        <taxon>Actinomycetes</taxon>
        <taxon>Propionibacteriales</taxon>
        <taxon>Propionibacteriaceae</taxon>
        <taxon>Microlunatus</taxon>
    </lineage>
</organism>
<evidence type="ECO:0000256" key="3">
    <source>
        <dbReference type="ARBA" id="ARBA00022475"/>
    </source>
</evidence>
<evidence type="ECO:0000256" key="6">
    <source>
        <dbReference type="ARBA" id="ARBA00023136"/>
    </source>
</evidence>
<comment type="subcellular location">
    <subcellularLocation>
        <location evidence="1 7">Cell membrane</location>
        <topology evidence="1 7">Multi-pass membrane protein</topology>
    </subcellularLocation>
</comment>
<feature type="compositionally biased region" description="Low complexity" evidence="8">
    <location>
        <begin position="9"/>
        <end position="18"/>
    </location>
</feature>
<reference evidence="11" key="1">
    <citation type="journal article" date="2019" name="Int. J. Syst. Evol. Microbiol.">
        <title>The Global Catalogue of Microorganisms (GCM) 10K type strain sequencing project: providing services to taxonomists for standard genome sequencing and annotation.</title>
        <authorList>
            <consortium name="The Broad Institute Genomics Platform"/>
            <consortium name="The Broad Institute Genome Sequencing Center for Infectious Disease"/>
            <person name="Wu L."/>
            <person name="Ma J."/>
        </authorList>
    </citation>
    <scope>NUCLEOTIDE SEQUENCE [LARGE SCALE GENOMIC DNA]</scope>
    <source>
        <strain evidence="11">JCM 16540</strain>
    </source>
</reference>
<keyword evidence="3" id="KW-1003">Cell membrane</keyword>
<feature type="transmembrane region" description="Helical" evidence="7">
    <location>
        <begin position="231"/>
        <end position="255"/>
    </location>
</feature>
<feature type="transmembrane region" description="Helical" evidence="7">
    <location>
        <begin position="295"/>
        <end position="315"/>
    </location>
</feature>
<feature type="transmembrane region" description="Helical" evidence="7">
    <location>
        <begin position="41"/>
        <end position="67"/>
    </location>
</feature>
<feature type="transmembrane region" description="Helical" evidence="7">
    <location>
        <begin position="184"/>
        <end position="210"/>
    </location>
</feature>
<dbReference type="InterPro" id="IPR051393">
    <property type="entry name" value="ABC_transporter_permease"/>
</dbReference>
<keyword evidence="5 7" id="KW-1133">Transmembrane helix</keyword>
<feature type="transmembrane region" description="Helical" evidence="7">
    <location>
        <begin position="108"/>
        <end position="128"/>
    </location>
</feature>
<dbReference type="PROSITE" id="PS50928">
    <property type="entry name" value="ABC_TM1"/>
    <property type="match status" value="1"/>
</dbReference>
<evidence type="ECO:0000256" key="8">
    <source>
        <dbReference type="SAM" id="MobiDB-lite"/>
    </source>
</evidence>
<evidence type="ECO:0000256" key="5">
    <source>
        <dbReference type="ARBA" id="ARBA00022989"/>
    </source>
</evidence>
<dbReference type="PANTHER" id="PTHR30193:SF41">
    <property type="entry name" value="DIACETYLCHITOBIOSE UPTAKE SYSTEM PERMEASE PROTEIN NGCF"/>
    <property type="match status" value="1"/>
</dbReference>
<proteinExistence type="inferred from homology"/>
<evidence type="ECO:0000259" key="9">
    <source>
        <dbReference type="PROSITE" id="PS50928"/>
    </source>
</evidence>
<evidence type="ECO:0000256" key="1">
    <source>
        <dbReference type="ARBA" id="ARBA00004651"/>
    </source>
</evidence>
<keyword evidence="6 7" id="KW-0472">Membrane</keyword>
<dbReference type="EMBL" id="BAAAYR010000001">
    <property type="protein sequence ID" value="GAA3552910.1"/>
    <property type="molecule type" value="Genomic_DNA"/>
</dbReference>
<dbReference type="Gene3D" id="1.10.3720.10">
    <property type="entry name" value="MetI-like"/>
    <property type="match status" value="1"/>
</dbReference>
<evidence type="ECO:0000313" key="10">
    <source>
        <dbReference type="EMBL" id="GAA3552910.1"/>
    </source>
</evidence>
<keyword evidence="4 7" id="KW-0812">Transmembrane</keyword>
<comment type="similarity">
    <text evidence="7">Belongs to the binding-protein-dependent transport system permease family.</text>
</comment>
<feature type="domain" description="ABC transmembrane type-1" evidence="9">
    <location>
        <begin position="103"/>
        <end position="311"/>
    </location>
</feature>
<dbReference type="InterPro" id="IPR035906">
    <property type="entry name" value="MetI-like_sf"/>
</dbReference>
<dbReference type="InterPro" id="IPR000515">
    <property type="entry name" value="MetI-like"/>
</dbReference>
<dbReference type="Proteomes" id="UP001500767">
    <property type="component" value="Unassembled WGS sequence"/>
</dbReference>
<dbReference type="PANTHER" id="PTHR30193">
    <property type="entry name" value="ABC TRANSPORTER PERMEASE PROTEIN"/>
    <property type="match status" value="1"/>
</dbReference>
<evidence type="ECO:0000256" key="4">
    <source>
        <dbReference type="ARBA" id="ARBA00022692"/>
    </source>
</evidence>
<dbReference type="SUPFAM" id="SSF161098">
    <property type="entry name" value="MetI-like"/>
    <property type="match status" value="1"/>
</dbReference>
<gene>
    <name evidence="10" type="ORF">GCM10022197_04970</name>
</gene>
<evidence type="ECO:0000313" key="11">
    <source>
        <dbReference type="Proteomes" id="UP001500767"/>
    </source>
</evidence>
<feature type="region of interest" description="Disordered" evidence="8">
    <location>
        <begin position="1"/>
        <end position="32"/>
    </location>
</feature>
<dbReference type="CDD" id="cd06261">
    <property type="entry name" value="TM_PBP2"/>
    <property type="match status" value="1"/>
</dbReference>
<dbReference type="RefSeq" id="WP_204912390.1">
    <property type="nucleotide sequence ID" value="NZ_BAAAYR010000001.1"/>
</dbReference>
<keyword evidence="11" id="KW-1185">Reference proteome</keyword>
<comment type="caution">
    <text evidence="10">The sequence shown here is derived from an EMBL/GenBank/DDBJ whole genome shotgun (WGS) entry which is preliminary data.</text>
</comment>
<dbReference type="Pfam" id="PF00528">
    <property type="entry name" value="BPD_transp_1"/>
    <property type="match status" value="1"/>
</dbReference>
<protein>
    <submittedName>
        <fullName evidence="10">Sugar ABC transporter permease</fullName>
    </submittedName>
</protein>
<feature type="transmembrane region" description="Helical" evidence="7">
    <location>
        <begin position="140"/>
        <end position="161"/>
    </location>
</feature>
<name>A0ABP6WQ38_9ACTN</name>
<accession>A0ABP6WQ38</accession>